<reference evidence="3" key="2">
    <citation type="journal article" date="2008" name="Nucleic Acids Res.">
        <title>The rice annotation project database (RAP-DB): 2008 update.</title>
        <authorList>
            <consortium name="The rice annotation project (RAP)"/>
        </authorList>
    </citation>
    <scope>GENOME REANNOTATION</scope>
    <source>
        <strain evidence="3">cv. Nipponbare</strain>
    </source>
</reference>
<evidence type="ECO:0000256" key="1">
    <source>
        <dbReference type="SAM" id="MobiDB-lite"/>
    </source>
</evidence>
<name>Q5W686_ORYSJ</name>
<feature type="region of interest" description="Disordered" evidence="1">
    <location>
        <begin position="110"/>
        <end position="140"/>
    </location>
</feature>
<gene>
    <name evidence="2" type="ORF">OSJNBa0076A09.11</name>
</gene>
<reference evidence="3" key="1">
    <citation type="journal article" date="2005" name="Nature">
        <title>The map-based sequence of the rice genome.</title>
        <authorList>
            <consortium name="International rice genome sequencing project (IRGSP)"/>
            <person name="Matsumoto T."/>
            <person name="Wu J."/>
            <person name="Kanamori H."/>
            <person name="Katayose Y."/>
            <person name="Fujisawa M."/>
            <person name="Namiki N."/>
            <person name="Mizuno H."/>
            <person name="Yamamoto K."/>
            <person name="Antonio B.A."/>
            <person name="Baba T."/>
            <person name="Sakata K."/>
            <person name="Nagamura Y."/>
            <person name="Aoki H."/>
            <person name="Arikawa K."/>
            <person name="Arita K."/>
            <person name="Bito T."/>
            <person name="Chiden Y."/>
            <person name="Fujitsuka N."/>
            <person name="Fukunaka R."/>
            <person name="Hamada M."/>
            <person name="Harada C."/>
            <person name="Hayashi A."/>
            <person name="Hijishita S."/>
            <person name="Honda M."/>
            <person name="Hosokawa S."/>
            <person name="Ichikawa Y."/>
            <person name="Idonuma A."/>
            <person name="Iijima M."/>
            <person name="Ikeda M."/>
            <person name="Ikeno M."/>
            <person name="Ito K."/>
            <person name="Ito S."/>
            <person name="Ito T."/>
            <person name="Ito Y."/>
            <person name="Ito Y."/>
            <person name="Iwabuchi A."/>
            <person name="Kamiya K."/>
            <person name="Karasawa W."/>
            <person name="Kurita K."/>
            <person name="Katagiri S."/>
            <person name="Kikuta A."/>
            <person name="Kobayashi H."/>
            <person name="Kobayashi N."/>
            <person name="Machita K."/>
            <person name="Maehara T."/>
            <person name="Masukawa M."/>
            <person name="Mizubayashi T."/>
            <person name="Mukai Y."/>
            <person name="Nagasaki H."/>
            <person name="Nagata Y."/>
            <person name="Naito S."/>
            <person name="Nakashima M."/>
            <person name="Nakama Y."/>
            <person name="Nakamichi Y."/>
            <person name="Nakamura M."/>
            <person name="Meguro A."/>
            <person name="Negishi M."/>
            <person name="Ohta I."/>
            <person name="Ohta T."/>
            <person name="Okamoto M."/>
            <person name="Ono N."/>
            <person name="Saji S."/>
            <person name="Sakaguchi M."/>
            <person name="Sakai K."/>
            <person name="Shibata M."/>
            <person name="Shimokawa T."/>
            <person name="Song J."/>
            <person name="Takazaki Y."/>
            <person name="Terasawa K."/>
            <person name="Tsugane M."/>
            <person name="Tsuji K."/>
            <person name="Ueda S."/>
            <person name="Waki K."/>
            <person name="Yamagata H."/>
            <person name="Yamamoto M."/>
            <person name="Yamamoto S."/>
            <person name="Yamane H."/>
            <person name="Yoshiki S."/>
            <person name="Yoshihara R."/>
            <person name="Yukawa K."/>
            <person name="Zhong H."/>
            <person name="Yano M."/>
            <person name="Yuan Q."/>
            <person name="Ouyang S."/>
            <person name="Liu J."/>
            <person name="Jones K.M."/>
            <person name="Gansberger K."/>
            <person name="Moffat K."/>
            <person name="Hill J."/>
            <person name="Bera J."/>
            <person name="Fadrosh D."/>
            <person name="Jin S."/>
            <person name="Johri S."/>
            <person name="Kim M."/>
            <person name="Overton L."/>
            <person name="Reardon M."/>
            <person name="Tsitrin T."/>
            <person name="Vuong H."/>
            <person name="Weaver B."/>
            <person name="Ciecko A."/>
            <person name="Tallon L."/>
            <person name="Jackson J."/>
            <person name="Pai G."/>
            <person name="Aken S.V."/>
            <person name="Utterback T."/>
            <person name="Reidmuller S."/>
            <person name="Feldblyum T."/>
            <person name="Hsiao J."/>
            <person name="Zismann V."/>
            <person name="Iobst S."/>
            <person name="de Vazeille A.R."/>
            <person name="Buell C.R."/>
            <person name="Ying K."/>
            <person name="Li Y."/>
            <person name="Lu T."/>
            <person name="Huang Y."/>
            <person name="Zhao Q."/>
            <person name="Feng Q."/>
            <person name="Zhang L."/>
            <person name="Zhu J."/>
            <person name="Weng Q."/>
            <person name="Mu J."/>
            <person name="Lu Y."/>
            <person name="Fan D."/>
            <person name="Liu Y."/>
            <person name="Guan J."/>
            <person name="Zhang Y."/>
            <person name="Yu S."/>
            <person name="Liu X."/>
            <person name="Zhang Y."/>
            <person name="Hong G."/>
            <person name="Han B."/>
            <person name="Choisne N."/>
            <person name="Demange N."/>
            <person name="Orjeda G."/>
            <person name="Samain S."/>
            <person name="Cattolico L."/>
            <person name="Pelletier E."/>
            <person name="Couloux A."/>
            <person name="Segurens B."/>
            <person name="Wincker P."/>
            <person name="D'Hont A."/>
            <person name="Scarpelli C."/>
            <person name="Weissenbach J."/>
            <person name="Salanoubat M."/>
            <person name="Quetier F."/>
            <person name="Yu Y."/>
            <person name="Kim H.R."/>
            <person name="Rambo T."/>
            <person name="Currie J."/>
            <person name="Collura K."/>
            <person name="Luo M."/>
            <person name="Yang T."/>
            <person name="Ammiraju J.S.S."/>
            <person name="Engler F."/>
            <person name="Soderlund C."/>
            <person name="Wing R.A."/>
            <person name="Palmer L.E."/>
            <person name="de la Bastide M."/>
            <person name="Spiegel L."/>
            <person name="Nascimento L."/>
            <person name="Zutavern T."/>
            <person name="O'Shaughnessy A."/>
            <person name="Dike S."/>
            <person name="Dedhia N."/>
            <person name="Preston R."/>
            <person name="Balija V."/>
            <person name="McCombie W.R."/>
            <person name="Chow T."/>
            <person name="Chen H."/>
            <person name="Chung M."/>
            <person name="Chen C."/>
            <person name="Shaw J."/>
            <person name="Wu H."/>
            <person name="Hsiao K."/>
            <person name="Chao Y."/>
            <person name="Chu M."/>
            <person name="Cheng C."/>
            <person name="Hour A."/>
            <person name="Lee P."/>
            <person name="Lin S."/>
            <person name="Lin Y."/>
            <person name="Liou J."/>
            <person name="Liu S."/>
            <person name="Hsing Y."/>
            <person name="Raghuvanshi S."/>
            <person name="Mohanty A."/>
            <person name="Bharti A.K."/>
            <person name="Gaur A."/>
            <person name="Gupta V."/>
            <person name="Kumar D."/>
            <person name="Ravi V."/>
            <person name="Vij S."/>
            <person name="Kapur A."/>
            <person name="Khurana P."/>
            <person name="Khurana P."/>
            <person name="Khurana J.P."/>
            <person name="Tyagi A.K."/>
            <person name="Gaikwad K."/>
            <person name="Singh A."/>
            <person name="Dalal V."/>
            <person name="Srivastava S."/>
            <person name="Dixit A."/>
            <person name="Pal A.K."/>
            <person name="Ghazi I.A."/>
            <person name="Yadav M."/>
            <person name="Pandit A."/>
            <person name="Bhargava A."/>
            <person name="Sureshbabu K."/>
            <person name="Batra K."/>
            <person name="Sharma T.R."/>
            <person name="Mohapatra T."/>
            <person name="Singh N.K."/>
            <person name="Messing J."/>
            <person name="Nelson A.B."/>
            <person name="Fuks G."/>
            <person name="Kavchok S."/>
            <person name="Keizer G."/>
            <person name="Linton E."/>
            <person name="Llaca V."/>
            <person name="Song R."/>
            <person name="Tanyolac B."/>
            <person name="Young S."/>
            <person name="Ho-Il K."/>
            <person name="Hahn J.H."/>
            <person name="Sangsakoo G."/>
            <person name="Vanavichit A."/>
            <person name="de Mattos Luiz.A.T."/>
            <person name="Zimmer P.D."/>
            <person name="Malone G."/>
            <person name="Dellagostin O."/>
            <person name="de Oliveira A.C."/>
            <person name="Bevan M."/>
            <person name="Bancroft I."/>
            <person name="Minx P."/>
            <person name="Cordum H."/>
            <person name="Wilson R."/>
            <person name="Cheng Z."/>
            <person name="Jin W."/>
            <person name="Jiang J."/>
            <person name="Leong S.A."/>
            <person name="Iwama H."/>
            <person name="Gojobori T."/>
            <person name="Itoh T."/>
            <person name="Niimura Y."/>
            <person name="Fujii Y."/>
            <person name="Habara T."/>
            <person name="Sakai H."/>
            <person name="Sato Y."/>
            <person name="Wilson G."/>
            <person name="Kumar K."/>
            <person name="McCouch S."/>
            <person name="Juretic N."/>
            <person name="Hoen D."/>
            <person name="Wright S."/>
            <person name="Bruskiewich R."/>
            <person name="Bureau T."/>
            <person name="Miyao A."/>
            <person name="Hirochika H."/>
            <person name="Nishikawa T."/>
            <person name="Kadowaki K."/>
            <person name="Sugiura M."/>
            <person name="Burr B."/>
            <person name="Sasaki T."/>
        </authorList>
    </citation>
    <scope>NUCLEOTIDE SEQUENCE [LARGE SCALE GENOMIC DNA]</scope>
    <source>
        <strain evidence="3">cv. Nipponbare</strain>
    </source>
</reference>
<dbReference type="Proteomes" id="UP000000763">
    <property type="component" value="Chromosome 5"/>
</dbReference>
<evidence type="ECO:0000313" key="3">
    <source>
        <dbReference type="Proteomes" id="UP000000763"/>
    </source>
</evidence>
<accession>Q5W686</accession>
<organism evidence="2 3">
    <name type="scientific">Oryza sativa subsp. japonica</name>
    <name type="common">Rice</name>
    <dbReference type="NCBI Taxonomy" id="39947"/>
    <lineage>
        <taxon>Eukaryota</taxon>
        <taxon>Viridiplantae</taxon>
        <taxon>Streptophyta</taxon>
        <taxon>Embryophyta</taxon>
        <taxon>Tracheophyta</taxon>
        <taxon>Spermatophyta</taxon>
        <taxon>Magnoliopsida</taxon>
        <taxon>Liliopsida</taxon>
        <taxon>Poales</taxon>
        <taxon>Poaceae</taxon>
        <taxon>BOP clade</taxon>
        <taxon>Oryzoideae</taxon>
        <taxon>Oryzeae</taxon>
        <taxon>Oryzinae</taxon>
        <taxon>Oryza</taxon>
        <taxon>Oryza sativa</taxon>
    </lineage>
</organism>
<proteinExistence type="predicted"/>
<dbReference type="AlphaFoldDB" id="Q5W686"/>
<protein>
    <submittedName>
        <fullName evidence="2">Uncharacterized protein</fullName>
    </submittedName>
</protein>
<sequence length="140" mass="15002">MESLSSVATIVKIAKEVAVTATSATWTRKNSLQIVAATARGRTLLTRPLPPAIDSEHGDIPVTVSMVTAGVNNELVPRPSYGYGYWRPYAEIRVEGSRVGGWLKQQTSNEVLRQAGDNEQAEASAGLQQQPGAGVEQALR</sequence>
<dbReference type="EMBL" id="AC137748">
    <property type="protein sequence ID" value="AAV44056.1"/>
    <property type="molecule type" value="Genomic_DNA"/>
</dbReference>
<evidence type="ECO:0000313" key="2">
    <source>
        <dbReference type="EMBL" id="AAV44056.1"/>
    </source>
</evidence>